<evidence type="ECO:0000313" key="4">
    <source>
        <dbReference type="Proteomes" id="UP000765509"/>
    </source>
</evidence>
<dbReference type="AlphaFoldDB" id="A0A9Q3CFX3"/>
<feature type="region of interest" description="Disordered" evidence="1">
    <location>
        <begin position="247"/>
        <end position="297"/>
    </location>
</feature>
<evidence type="ECO:0000313" key="3">
    <source>
        <dbReference type="EMBL" id="MBW0482263.1"/>
    </source>
</evidence>
<feature type="compositionally biased region" description="Basic and acidic residues" evidence="1">
    <location>
        <begin position="410"/>
        <end position="424"/>
    </location>
</feature>
<sequence length="434" mass="49195">MFKLTRTTTRTGEVDRSESFHLVMRFIYLLGLPIYIVQGVMVAYIKYSVGYLPVDMGGYPVPYTLWPAEYRRLIYVIYYLKALAWSGEGIVHLEELTFWLYLIHLKDNSPIWFRSPFFKFFVFLAIMSSSALVLVVWFFTPNVLLVIVDGIVMTSMVAFAAQAVITLLIFLPRNLRKECKLEAEPDSSYKPPSGQCGNLVHVEPSKTLRAQYTRSSPQSLGIAAPAKPTSHLPKEYKSFGEWELSTPTDPRFSNNSSGLHSPRSSNEINWRRVDRTNRDVPIIQGDSPPSSKRSKHLNIPTEEEPFDGLITPTFAPPYRRTSSRGRIPTLEVTATFENTSQEYYSSSPPLGANFNSIRRIGNHACLPRSSRVTHFPRYFAFSDRQALENDDSESLDPVPLSSWTTLPSQKAEEIAETTCEKAPEAEPLLHPAIR</sequence>
<protein>
    <submittedName>
        <fullName evidence="3">Uncharacterized protein</fullName>
    </submittedName>
</protein>
<keyword evidence="2" id="KW-0472">Membrane</keyword>
<dbReference type="OrthoDB" id="2496199at2759"/>
<organism evidence="3 4">
    <name type="scientific">Austropuccinia psidii MF-1</name>
    <dbReference type="NCBI Taxonomy" id="1389203"/>
    <lineage>
        <taxon>Eukaryota</taxon>
        <taxon>Fungi</taxon>
        <taxon>Dikarya</taxon>
        <taxon>Basidiomycota</taxon>
        <taxon>Pucciniomycotina</taxon>
        <taxon>Pucciniomycetes</taxon>
        <taxon>Pucciniales</taxon>
        <taxon>Sphaerophragmiaceae</taxon>
        <taxon>Austropuccinia</taxon>
    </lineage>
</organism>
<accession>A0A9Q3CFX3</accession>
<evidence type="ECO:0000256" key="1">
    <source>
        <dbReference type="SAM" id="MobiDB-lite"/>
    </source>
</evidence>
<keyword evidence="4" id="KW-1185">Reference proteome</keyword>
<feature type="transmembrane region" description="Helical" evidence="2">
    <location>
        <begin position="26"/>
        <end position="45"/>
    </location>
</feature>
<feature type="compositionally biased region" description="Basic and acidic residues" evidence="1">
    <location>
        <begin position="269"/>
        <end position="278"/>
    </location>
</feature>
<reference evidence="3" key="1">
    <citation type="submission" date="2021-03" db="EMBL/GenBank/DDBJ databases">
        <title>Draft genome sequence of rust myrtle Austropuccinia psidii MF-1, a brazilian biotype.</title>
        <authorList>
            <person name="Quecine M.C."/>
            <person name="Pachon D.M.R."/>
            <person name="Bonatelli M.L."/>
            <person name="Correr F.H."/>
            <person name="Franceschini L.M."/>
            <person name="Leite T.F."/>
            <person name="Margarido G.R.A."/>
            <person name="Almeida C.A."/>
            <person name="Ferrarezi J.A."/>
            <person name="Labate C.A."/>
        </authorList>
    </citation>
    <scope>NUCLEOTIDE SEQUENCE</scope>
    <source>
        <strain evidence="3">MF-1</strain>
    </source>
</reference>
<feature type="transmembrane region" description="Helical" evidence="2">
    <location>
        <begin position="151"/>
        <end position="171"/>
    </location>
</feature>
<feature type="compositionally biased region" description="Polar residues" evidence="1">
    <location>
        <begin position="247"/>
        <end position="268"/>
    </location>
</feature>
<comment type="caution">
    <text evidence="3">The sequence shown here is derived from an EMBL/GenBank/DDBJ whole genome shotgun (WGS) entry which is preliminary data.</text>
</comment>
<proteinExistence type="predicted"/>
<gene>
    <name evidence="3" type="ORF">O181_021978</name>
</gene>
<keyword evidence="2" id="KW-0812">Transmembrane</keyword>
<feature type="region of interest" description="Disordered" evidence="1">
    <location>
        <begin position="303"/>
        <end position="322"/>
    </location>
</feature>
<name>A0A9Q3CFX3_9BASI</name>
<evidence type="ECO:0000256" key="2">
    <source>
        <dbReference type="SAM" id="Phobius"/>
    </source>
</evidence>
<feature type="region of interest" description="Disordered" evidence="1">
    <location>
        <begin position="388"/>
        <end position="434"/>
    </location>
</feature>
<dbReference type="EMBL" id="AVOT02006713">
    <property type="protein sequence ID" value="MBW0482263.1"/>
    <property type="molecule type" value="Genomic_DNA"/>
</dbReference>
<dbReference type="Proteomes" id="UP000765509">
    <property type="component" value="Unassembled WGS sequence"/>
</dbReference>
<keyword evidence="2" id="KW-1133">Transmembrane helix</keyword>
<feature type="transmembrane region" description="Helical" evidence="2">
    <location>
        <begin position="117"/>
        <end position="139"/>
    </location>
</feature>